<dbReference type="Proteomes" id="UP001186944">
    <property type="component" value="Unassembled WGS sequence"/>
</dbReference>
<evidence type="ECO:0000256" key="3">
    <source>
        <dbReference type="ARBA" id="ARBA00022982"/>
    </source>
</evidence>
<protein>
    <recommendedName>
        <fullName evidence="6">Glutaredoxin domain-containing protein</fullName>
    </recommendedName>
</protein>
<organism evidence="7 8">
    <name type="scientific">Pinctada imbricata</name>
    <name type="common">Atlantic pearl-oyster</name>
    <name type="synonym">Pinctada martensii</name>
    <dbReference type="NCBI Taxonomy" id="66713"/>
    <lineage>
        <taxon>Eukaryota</taxon>
        <taxon>Metazoa</taxon>
        <taxon>Spiralia</taxon>
        <taxon>Lophotrochozoa</taxon>
        <taxon>Mollusca</taxon>
        <taxon>Bivalvia</taxon>
        <taxon>Autobranchia</taxon>
        <taxon>Pteriomorphia</taxon>
        <taxon>Pterioida</taxon>
        <taxon>Pterioidea</taxon>
        <taxon>Pteriidae</taxon>
        <taxon>Pinctada</taxon>
    </lineage>
</organism>
<sequence length="106" mass="12117">MTTESIRELVDEKIAGKKVVVFSKTTCPYCSKAKKILKEKEYNLTKEDLEIMEIDRHKATSKIQDYLERLTGARTVPRVFIKGKFIGGGDETAALHKKNKLKNMLE</sequence>
<evidence type="ECO:0000256" key="2">
    <source>
        <dbReference type="ARBA" id="ARBA00022448"/>
    </source>
</evidence>
<evidence type="ECO:0000256" key="4">
    <source>
        <dbReference type="ARBA" id="ARBA00023157"/>
    </source>
</evidence>
<dbReference type="GO" id="GO:0015038">
    <property type="term" value="F:glutathione disulfide oxidoreductase activity"/>
    <property type="evidence" value="ECO:0007669"/>
    <property type="project" value="TreeGrafter"/>
</dbReference>
<evidence type="ECO:0000256" key="1">
    <source>
        <dbReference type="ARBA" id="ARBA00002549"/>
    </source>
</evidence>
<feature type="domain" description="Glutaredoxin" evidence="6">
    <location>
        <begin position="19"/>
        <end position="86"/>
    </location>
</feature>
<reference evidence="7" key="1">
    <citation type="submission" date="2019-08" db="EMBL/GenBank/DDBJ databases">
        <title>The improved chromosome-level genome for the pearl oyster Pinctada fucata martensii using PacBio sequencing and Hi-C.</title>
        <authorList>
            <person name="Zheng Z."/>
        </authorList>
    </citation>
    <scope>NUCLEOTIDE SEQUENCE</scope>
    <source>
        <strain evidence="7">ZZ-2019</strain>
        <tissue evidence="7">Adductor muscle</tissue>
    </source>
</reference>
<dbReference type="Pfam" id="PF00462">
    <property type="entry name" value="Glutaredoxin"/>
    <property type="match status" value="1"/>
</dbReference>
<evidence type="ECO:0000313" key="8">
    <source>
        <dbReference type="Proteomes" id="UP001186944"/>
    </source>
</evidence>
<dbReference type="GO" id="GO:0005737">
    <property type="term" value="C:cytoplasm"/>
    <property type="evidence" value="ECO:0007669"/>
    <property type="project" value="TreeGrafter"/>
</dbReference>
<comment type="caution">
    <text evidence="7">The sequence shown here is derived from an EMBL/GenBank/DDBJ whole genome shotgun (WGS) entry which is preliminary data.</text>
</comment>
<proteinExistence type="predicted"/>
<dbReference type="SUPFAM" id="SSF52833">
    <property type="entry name" value="Thioredoxin-like"/>
    <property type="match status" value="1"/>
</dbReference>
<dbReference type="AlphaFoldDB" id="A0AA88Y4K8"/>
<dbReference type="InterPro" id="IPR014025">
    <property type="entry name" value="Glutaredoxin_subgr"/>
</dbReference>
<comment type="function">
    <text evidence="1">Has a glutathione-disulfide oxidoreductase activity in the presence of NADPH and glutathione reductase. Reduces low molecular weight disulfides and proteins.</text>
</comment>
<keyword evidence="4" id="KW-1015">Disulfide bond</keyword>
<gene>
    <name evidence="7" type="ORF">FSP39_014234</name>
</gene>
<dbReference type="PRINTS" id="PR00160">
    <property type="entry name" value="GLUTAREDOXIN"/>
</dbReference>
<keyword evidence="5" id="KW-0676">Redox-active center</keyword>
<dbReference type="InterPro" id="IPR011899">
    <property type="entry name" value="Glutaredoxin_euk/vir"/>
</dbReference>
<dbReference type="EMBL" id="VSWD01000007">
    <property type="protein sequence ID" value="KAK3097892.1"/>
    <property type="molecule type" value="Genomic_DNA"/>
</dbReference>
<dbReference type="Gene3D" id="3.40.30.10">
    <property type="entry name" value="Glutaredoxin"/>
    <property type="match status" value="1"/>
</dbReference>
<evidence type="ECO:0000259" key="6">
    <source>
        <dbReference type="Pfam" id="PF00462"/>
    </source>
</evidence>
<dbReference type="PANTHER" id="PTHR45694:SF18">
    <property type="entry name" value="GLUTAREDOXIN-1-RELATED"/>
    <property type="match status" value="1"/>
</dbReference>
<dbReference type="InterPro" id="IPR036249">
    <property type="entry name" value="Thioredoxin-like_sf"/>
</dbReference>
<name>A0AA88Y4K8_PINIB</name>
<keyword evidence="2" id="KW-0813">Transport</keyword>
<dbReference type="NCBIfam" id="TIGR02180">
    <property type="entry name" value="GRX_euk"/>
    <property type="match status" value="1"/>
</dbReference>
<dbReference type="InterPro" id="IPR002109">
    <property type="entry name" value="Glutaredoxin"/>
</dbReference>
<dbReference type="FunFam" id="3.40.30.10:FF:000093">
    <property type="entry name" value="Glutaredoxin 2"/>
    <property type="match status" value="1"/>
</dbReference>
<keyword evidence="3" id="KW-0249">Electron transport</keyword>
<evidence type="ECO:0000313" key="7">
    <source>
        <dbReference type="EMBL" id="KAK3097892.1"/>
    </source>
</evidence>
<keyword evidence="8" id="KW-1185">Reference proteome</keyword>
<dbReference type="InterPro" id="IPR011767">
    <property type="entry name" value="GLR_AS"/>
</dbReference>
<accession>A0AA88Y4K8</accession>
<dbReference type="PROSITE" id="PS00195">
    <property type="entry name" value="GLUTAREDOXIN_1"/>
    <property type="match status" value="1"/>
</dbReference>
<dbReference type="PANTHER" id="PTHR45694">
    <property type="entry name" value="GLUTAREDOXIN 2"/>
    <property type="match status" value="1"/>
</dbReference>
<dbReference type="CDD" id="cd03419">
    <property type="entry name" value="GRX_GRXh_1_2_like"/>
    <property type="match status" value="1"/>
</dbReference>
<dbReference type="PROSITE" id="PS51354">
    <property type="entry name" value="GLUTAREDOXIN_2"/>
    <property type="match status" value="1"/>
</dbReference>
<evidence type="ECO:0000256" key="5">
    <source>
        <dbReference type="ARBA" id="ARBA00023284"/>
    </source>
</evidence>
<dbReference type="GO" id="GO:0034599">
    <property type="term" value="P:cellular response to oxidative stress"/>
    <property type="evidence" value="ECO:0007669"/>
    <property type="project" value="TreeGrafter"/>
</dbReference>